<accession>A0A9P5H4U0</accession>
<proteinExistence type="predicted"/>
<protein>
    <submittedName>
        <fullName evidence="2">Uncharacterized protein</fullName>
    </submittedName>
</protein>
<evidence type="ECO:0000313" key="3">
    <source>
        <dbReference type="Proteomes" id="UP000722485"/>
    </source>
</evidence>
<dbReference type="AlphaFoldDB" id="A0A9P5H4U0"/>
<gene>
    <name evidence="2" type="ORF">G7Z17_g6376</name>
</gene>
<dbReference type="EMBL" id="JAANBB010000122">
    <property type="protein sequence ID" value="KAF7549445.1"/>
    <property type="molecule type" value="Genomic_DNA"/>
</dbReference>
<sequence length="102" mass="10665">MLEVAGDSGGAGESEHNISARKRQHWARVSGGGDGGRRLEVDGDGDGDGDSEEDAMELAEELMEKWTQEGISTPTMGGARKPAAVERPVGMNSAPELRSLVG</sequence>
<feature type="compositionally biased region" description="Acidic residues" evidence="1">
    <location>
        <begin position="42"/>
        <end position="55"/>
    </location>
</feature>
<name>A0A9P5H4U0_9HYPO</name>
<keyword evidence="3" id="KW-1185">Reference proteome</keyword>
<comment type="caution">
    <text evidence="2">The sequence shown here is derived from an EMBL/GenBank/DDBJ whole genome shotgun (WGS) entry which is preliminary data.</text>
</comment>
<evidence type="ECO:0000313" key="2">
    <source>
        <dbReference type="EMBL" id="KAF7549445.1"/>
    </source>
</evidence>
<organism evidence="2 3">
    <name type="scientific">Cylindrodendrum hubeiense</name>
    <dbReference type="NCBI Taxonomy" id="595255"/>
    <lineage>
        <taxon>Eukaryota</taxon>
        <taxon>Fungi</taxon>
        <taxon>Dikarya</taxon>
        <taxon>Ascomycota</taxon>
        <taxon>Pezizomycotina</taxon>
        <taxon>Sordariomycetes</taxon>
        <taxon>Hypocreomycetidae</taxon>
        <taxon>Hypocreales</taxon>
        <taxon>Nectriaceae</taxon>
        <taxon>Cylindrodendrum</taxon>
    </lineage>
</organism>
<evidence type="ECO:0000256" key="1">
    <source>
        <dbReference type="SAM" id="MobiDB-lite"/>
    </source>
</evidence>
<dbReference type="Proteomes" id="UP000722485">
    <property type="component" value="Unassembled WGS sequence"/>
</dbReference>
<reference evidence="2" key="1">
    <citation type="submission" date="2020-03" db="EMBL/GenBank/DDBJ databases">
        <title>Draft Genome Sequence of Cylindrodendrum hubeiense.</title>
        <authorList>
            <person name="Buettner E."/>
            <person name="Kellner H."/>
        </authorList>
    </citation>
    <scope>NUCLEOTIDE SEQUENCE</scope>
    <source>
        <strain evidence="2">IHI 201604</strain>
    </source>
</reference>
<feature type="region of interest" description="Disordered" evidence="1">
    <location>
        <begin position="1"/>
        <end position="55"/>
    </location>
</feature>
<feature type="region of interest" description="Disordered" evidence="1">
    <location>
        <begin position="68"/>
        <end position="102"/>
    </location>
</feature>